<reference evidence="1" key="1">
    <citation type="journal article" date="2022" name="bioRxiv">
        <title>Sequencing and chromosome-scale assembly of the giantPleurodeles waltlgenome.</title>
        <authorList>
            <person name="Brown T."/>
            <person name="Elewa A."/>
            <person name="Iarovenko S."/>
            <person name="Subramanian E."/>
            <person name="Araus A.J."/>
            <person name="Petzold A."/>
            <person name="Susuki M."/>
            <person name="Suzuki K.-i.T."/>
            <person name="Hayashi T."/>
            <person name="Toyoda A."/>
            <person name="Oliveira C."/>
            <person name="Osipova E."/>
            <person name="Leigh N.D."/>
            <person name="Simon A."/>
            <person name="Yun M.H."/>
        </authorList>
    </citation>
    <scope>NUCLEOTIDE SEQUENCE</scope>
    <source>
        <strain evidence="1">20211129_DDA</strain>
        <tissue evidence="1">Liver</tissue>
    </source>
</reference>
<organism evidence="1 2">
    <name type="scientific">Pleurodeles waltl</name>
    <name type="common">Iberian ribbed newt</name>
    <dbReference type="NCBI Taxonomy" id="8319"/>
    <lineage>
        <taxon>Eukaryota</taxon>
        <taxon>Metazoa</taxon>
        <taxon>Chordata</taxon>
        <taxon>Craniata</taxon>
        <taxon>Vertebrata</taxon>
        <taxon>Euteleostomi</taxon>
        <taxon>Amphibia</taxon>
        <taxon>Batrachia</taxon>
        <taxon>Caudata</taxon>
        <taxon>Salamandroidea</taxon>
        <taxon>Salamandridae</taxon>
        <taxon>Pleurodelinae</taxon>
        <taxon>Pleurodeles</taxon>
    </lineage>
</organism>
<name>A0AAV7QXJ3_PLEWA</name>
<evidence type="ECO:0000313" key="2">
    <source>
        <dbReference type="Proteomes" id="UP001066276"/>
    </source>
</evidence>
<sequence length="88" mass="9870">MTQGLLGPESAVQIDPSLSCREKKWRTPTRRKEKRRTVSLMSDIDTSQDLFDAYSPVRVIFDAPSNIIDGVVGEDIYDLASDAMNGFF</sequence>
<comment type="caution">
    <text evidence="1">The sequence shown here is derived from an EMBL/GenBank/DDBJ whole genome shotgun (WGS) entry which is preliminary data.</text>
</comment>
<dbReference type="AlphaFoldDB" id="A0AAV7QXJ3"/>
<evidence type="ECO:0000313" key="1">
    <source>
        <dbReference type="EMBL" id="KAJ1143951.1"/>
    </source>
</evidence>
<proteinExistence type="predicted"/>
<protein>
    <submittedName>
        <fullName evidence="1">Uncharacterized protein</fullName>
    </submittedName>
</protein>
<accession>A0AAV7QXJ3</accession>
<dbReference type="Proteomes" id="UP001066276">
    <property type="component" value="Chromosome 6"/>
</dbReference>
<keyword evidence="2" id="KW-1185">Reference proteome</keyword>
<dbReference type="EMBL" id="JANPWB010000010">
    <property type="protein sequence ID" value="KAJ1143951.1"/>
    <property type="molecule type" value="Genomic_DNA"/>
</dbReference>
<gene>
    <name evidence="1" type="ORF">NDU88_010253</name>
</gene>